<proteinExistence type="predicted"/>
<evidence type="ECO:0000313" key="7">
    <source>
        <dbReference type="Proteomes" id="UP001141253"/>
    </source>
</evidence>
<dbReference type="InterPro" id="IPR003441">
    <property type="entry name" value="NAC-dom"/>
</dbReference>
<keyword evidence="7" id="KW-1185">Reference proteome</keyword>
<comment type="caution">
    <text evidence="6">The sequence shown here is derived from an EMBL/GenBank/DDBJ whole genome shotgun (WGS) entry which is preliminary data.</text>
</comment>
<protein>
    <recommendedName>
        <fullName evidence="5">NAC domain-containing protein</fullName>
    </recommendedName>
</protein>
<organism evidence="6 7">
    <name type="scientific">Salix suchowensis</name>
    <dbReference type="NCBI Taxonomy" id="1278906"/>
    <lineage>
        <taxon>Eukaryota</taxon>
        <taxon>Viridiplantae</taxon>
        <taxon>Streptophyta</taxon>
        <taxon>Embryophyta</taxon>
        <taxon>Tracheophyta</taxon>
        <taxon>Spermatophyta</taxon>
        <taxon>Magnoliopsida</taxon>
        <taxon>eudicotyledons</taxon>
        <taxon>Gunneridae</taxon>
        <taxon>Pentapetalae</taxon>
        <taxon>rosids</taxon>
        <taxon>fabids</taxon>
        <taxon>Malpighiales</taxon>
        <taxon>Salicaceae</taxon>
        <taxon>Saliceae</taxon>
        <taxon>Salix</taxon>
    </lineage>
</organism>
<evidence type="ECO:0000313" key="6">
    <source>
        <dbReference type="EMBL" id="KAJ6366327.1"/>
    </source>
</evidence>
<keyword evidence="3" id="KW-0804">Transcription</keyword>
<dbReference type="PANTHER" id="PTHR31744">
    <property type="entry name" value="PROTEIN CUP-SHAPED COTYLEDON 2-RELATED"/>
    <property type="match status" value="1"/>
</dbReference>
<dbReference type="Pfam" id="PF02365">
    <property type="entry name" value="NAM"/>
    <property type="match status" value="1"/>
</dbReference>
<evidence type="ECO:0000256" key="2">
    <source>
        <dbReference type="ARBA" id="ARBA00023125"/>
    </source>
</evidence>
<dbReference type="Proteomes" id="UP001141253">
    <property type="component" value="Chromosome 7"/>
</dbReference>
<name>A0ABQ9AXJ9_9ROSI</name>
<dbReference type="InterPro" id="IPR036093">
    <property type="entry name" value="NAC_dom_sf"/>
</dbReference>
<sequence length="399" mass="43508">MGRNSSLPPGFRFHPTDVELVKYYLKRKVLGKKLHFQAIAEIEINKYAPWDLPNKSCLRTGDLKWYFFCPTEKKYARGVRKKRANGIGYWKTTGKDRPVQYKNEDVGMIKTLVFHTGKPPKGCRTDWVMHEYRLEEKELAGKGIAQDGYVLCVLFKKDGPGPKNGAQYGAPFNEDEWDDDEVEEEMTVQLANLPAVMHAHAVMLPNNPNMSIATSSHVSGCTSTGPLISCPSQTPSTACTTLPRVSNDVAASTESLQVVHGGVNGGEADSSAGMSAPAFQQPCSSSILASSCSYVPENTCSADIPSVSQGEAPQIVDDDDIFSHLEFLDNDHTESADFGGIAEPETDKYWSLGGLASLEGGGGSIPISQYFMDPHLPGSNADFLELMDLDTPLSQSWGK</sequence>
<dbReference type="PROSITE" id="PS51005">
    <property type="entry name" value="NAC"/>
    <property type="match status" value="1"/>
</dbReference>
<evidence type="ECO:0000256" key="3">
    <source>
        <dbReference type="ARBA" id="ARBA00023163"/>
    </source>
</evidence>
<keyword evidence="2" id="KW-0238">DNA-binding</keyword>
<reference evidence="6" key="1">
    <citation type="submission" date="2022-10" db="EMBL/GenBank/DDBJ databases">
        <authorList>
            <person name="Hyden B.L."/>
            <person name="Feng K."/>
            <person name="Yates T."/>
            <person name="Jawdy S."/>
            <person name="Smart L.B."/>
            <person name="Muchero W."/>
        </authorList>
    </citation>
    <scope>NUCLEOTIDE SEQUENCE</scope>
    <source>
        <tissue evidence="6">Shoot tip</tissue>
    </source>
</reference>
<dbReference type="Gene3D" id="2.170.150.80">
    <property type="entry name" value="NAC domain"/>
    <property type="match status" value="1"/>
</dbReference>
<accession>A0ABQ9AXJ9</accession>
<evidence type="ECO:0000259" key="5">
    <source>
        <dbReference type="PROSITE" id="PS51005"/>
    </source>
</evidence>
<feature type="domain" description="NAC" evidence="5">
    <location>
        <begin position="7"/>
        <end position="157"/>
    </location>
</feature>
<keyword evidence="1" id="KW-0805">Transcription regulation</keyword>
<evidence type="ECO:0000256" key="4">
    <source>
        <dbReference type="ARBA" id="ARBA00023242"/>
    </source>
</evidence>
<reference evidence="6" key="2">
    <citation type="journal article" date="2023" name="Int. J. Mol. Sci.">
        <title>De Novo Assembly and Annotation of 11 Diverse Shrub Willow (Salix) Genomes Reveals Novel Gene Organization in Sex-Linked Regions.</title>
        <authorList>
            <person name="Hyden B."/>
            <person name="Feng K."/>
            <person name="Yates T.B."/>
            <person name="Jawdy S."/>
            <person name="Cereghino C."/>
            <person name="Smart L.B."/>
            <person name="Muchero W."/>
        </authorList>
    </citation>
    <scope>NUCLEOTIDE SEQUENCE</scope>
    <source>
        <tissue evidence="6">Shoot tip</tissue>
    </source>
</reference>
<dbReference type="SUPFAM" id="SSF101941">
    <property type="entry name" value="NAC domain"/>
    <property type="match status" value="1"/>
</dbReference>
<gene>
    <name evidence="6" type="ORF">OIU77_002831</name>
</gene>
<keyword evidence="4" id="KW-0539">Nucleus</keyword>
<dbReference type="PANTHER" id="PTHR31744:SF210">
    <property type="entry name" value="NAC DOMAIN-CONTAINING PROTEIN 86-LIKE"/>
    <property type="match status" value="1"/>
</dbReference>
<dbReference type="EMBL" id="JAPFFI010000014">
    <property type="protein sequence ID" value="KAJ6366327.1"/>
    <property type="molecule type" value="Genomic_DNA"/>
</dbReference>
<evidence type="ECO:0000256" key="1">
    <source>
        <dbReference type="ARBA" id="ARBA00023015"/>
    </source>
</evidence>